<dbReference type="SUPFAM" id="SSF49785">
    <property type="entry name" value="Galactose-binding domain-like"/>
    <property type="match status" value="1"/>
</dbReference>
<keyword evidence="2" id="KW-0812">Transmembrane</keyword>
<keyword evidence="5" id="KW-0175">Coiled coil</keyword>
<dbReference type="PANTHER" id="PTHR12953">
    <property type="entry name" value="MEMBRANE PROTEIN CH1 RELATED"/>
    <property type="match status" value="1"/>
</dbReference>
<evidence type="ECO:0000256" key="3">
    <source>
        <dbReference type="ARBA" id="ARBA00022989"/>
    </source>
</evidence>
<feature type="non-terminal residue" evidence="8">
    <location>
        <position position="1"/>
    </location>
</feature>
<feature type="region of interest" description="Disordered" evidence="6">
    <location>
        <begin position="709"/>
        <end position="731"/>
    </location>
</feature>
<dbReference type="OrthoDB" id="266334at2759"/>
<proteinExistence type="predicted"/>
<dbReference type="Pfam" id="PF07738">
    <property type="entry name" value="Sad1_UNC"/>
    <property type="match status" value="1"/>
</dbReference>
<keyword evidence="3" id="KW-1133">Transmembrane helix</keyword>
<feature type="coiled-coil region" evidence="5">
    <location>
        <begin position="363"/>
        <end position="390"/>
    </location>
</feature>
<feature type="compositionally biased region" description="Basic and acidic residues" evidence="6">
    <location>
        <begin position="627"/>
        <end position="642"/>
    </location>
</feature>
<dbReference type="AlphaFoldDB" id="A0A4S4LDC0"/>
<dbReference type="GO" id="GO:0016020">
    <property type="term" value="C:membrane"/>
    <property type="evidence" value="ECO:0007669"/>
    <property type="project" value="InterPro"/>
</dbReference>
<comment type="caution">
    <text evidence="8">The sequence shown here is derived from an EMBL/GenBank/DDBJ whole genome shotgun (WGS) entry which is preliminary data.</text>
</comment>
<dbReference type="InterPro" id="IPR045120">
    <property type="entry name" value="Suco/Slp1-like"/>
</dbReference>
<evidence type="ECO:0000256" key="1">
    <source>
        <dbReference type="ARBA" id="ARBA00004308"/>
    </source>
</evidence>
<feature type="region of interest" description="Disordered" evidence="6">
    <location>
        <begin position="565"/>
        <end position="587"/>
    </location>
</feature>
<feature type="region of interest" description="Disordered" evidence="6">
    <location>
        <begin position="481"/>
        <end position="521"/>
    </location>
</feature>
<evidence type="ECO:0000256" key="4">
    <source>
        <dbReference type="ARBA" id="ARBA00023136"/>
    </source>
</evidence>
<dbReference type="GO" id="GO:0012505">
    <property type="term" value="C:endomembrane system"/>
    <property type="evidence" value="ECO:0007669"/>
    <property type="project" value="UniProtKB-SubCell"/>
</dbReference>
<gene>
    <name evidence="8" type="ORF">EW145_g1726</name>
</gene>
<feature type="domain" description="SUN" evidence="7">
    <location>
        <begin position="1"/>
        <end position="103"/>
    </location>
</feature>
<evidence type="ECO:0000256" key="2">
    <source>
        <dbReference type="ARBA" id="ARBA00022692"/>
    </source>
</evidence>
<feature type="compositionally biased region" description="Basic and acidic residues" evidence="6">
    <location>
        <begin position="482"/>
        <end position="501"/>
    </location>
</feature>
<feature type="region of interest" description="Disordered" evidence="6">
    <location>
        <begin position="223"/>
        <end position="305"/>
    </location>
</feature>
<feature type="compositionally biased region" description="Acidic residues" evidence="6">
    <location>
        <begin position="709"/>
        <end position="725"/>
    </location>
</feature>
<dbReference type="InterPro" id="IPR008979">
    <property type="entry name" value="Galactose-bd-like_sf"/>
</dbReference>
<evidence type="ECO:0000259" key="7">
    <source>
        <dbReference type="PROSITE" id="PS51469"/>
    </source>
</evidence>
<dbReference type="Gene3D" id="2.60.120.260">
    <property type="entry name" value="Galactose-binding domain-like"/>
    <property type="match status" value="1"/>
</dbReference>
<accession>A0A4S4LDC0</accession>
<evidence type="ECO:0000256" key="5">
    <source>
        <dbReference type="SAM" id="Coils"/>
    </source>
</evidence>
<dbReference type="InterPro" id="IPR012919">
    <property type="entry name" value="SUN_dom"/>
</dbReference>
<evidence type="ECO:0000313" key="8">
    <source>
        <dbReference type="EMBL" id="THH09836.1"/>
    </source>
</evidence>
<dbReference type="PANTHER" id="PTHR12953:SF0">
    <property type="entry name" value="SUN DOMAIN-CONTAINING OSSIFICATION FACTOR"/>
    <property type="match status" value="1"/>
</dbReference>
<evidence type="ECO:0000313" key="9">
    <source>
        <dbReference type="Proteomes" id="UP000308199"/>
    </source>
</evidence>
<organism evidence="8 9">
    <name type="scientific">Phellinidium pouzarii</name>
    <dbReference type="NCBI Taxonomy" id="167371"/>
    <lineage>
        <taxon>Eukaryota</taxon>
        <taxon>Fungi</taxon>
        <taxon>Dikarya</taxon>
        <taxon>Basidiomycota</taxon>
        <taxon>Agaricomycotina</taxon>
        <taxon>Agaricomycetes</taxon>
        <taxon>Hymenochaetales</taxon>
        <taxon>Hymenochaetaceae</taxon>
        <taxon>Phellinidium</taxon>
    </lineage>
</organism>
<comment type="subcellular location">
    <subcellularLocation>
        <location evidence="1">Endomembrane system</location>
    </subcellularLocation>
</comment>
<evidence type="ECO:0000256" key="6">
    <source>
        <dbReference type="SAM" id="MobiDB-lite"/>
    </source>
</evidence>
<dbReference type="GO" id="GO:0005737">
    <property type="term" value="C:cytoplasm"/>
    <property type="evidence" value="ECO:0007669"/>
    <property type="project" value="TreeGrafter"/>
</dbReference>
<feature type="compositionally biased region" description="Low complexity" evidence="6">
    <location>
        <begin position="187"/>
        <end position="200"/>
    </location>
</feature>
<feature type="region of interest" description="Disordered" evidence="6">
    <location>
        <begin position="180"/>
        <end position="207"/>
    </location>
</feature>
<sequence length="731" mass="80653">GEAQFVVVELCEDVRIDTVQLANFEFFSGVFKDFSVSVARTYSMDKEDWTPAGTYRAKNIRGIQSFRPPMRDFYRFIRIDFHSHFGNEYYCPVSLLRVYGFTHLEQWKWEEWESGSQTKRGEAESGGRAIASAPTIVEDDVIVGLGESSESVVGAEENIGKMSEKSSEVVGTSLSAVTFTGEPTLMSGETRSSTTPPSETYDSSTVTHDPEVLSQDNLHSDTLSIISPDVDTGSSTPSVSSQALQNEPSFSASFVSLEPSHHSDSASGTAQNSSSSMSTTRSSQDQSSSSVPTIIPHESRSNLAVTSTGESIYHTIMTRLSLLEGNSTLILMYIEEQTRSMRDALRRLEEDVGRLEGIGKAQAQSIQKTVNEWERQRRRLEREHGELLTRVNYLTDEVMLEKRLGIAQLCLLLIVLFFLALTRGSRGEPLMAPSVSGRRDSLKEWGRRHLSGFSSGEWLRNESTIPTISSGEFIRSSVPVEQSEKVKFPTDRRSENGDRTPRRVSSMLVASPPTSRQRPPANMRIPHARQFVAHRPGTPTSANFAVYSHIPRASVAGVSTTHAIASGASGSGRPRLRRMSSHNSPGGMTYTVSMGGTVSPLSAKKWAKSAHLHEIRRSNTRSSMPKHGTEDVGREGVEETHGFRPGPGKNMTPEELERGCNRERDSARDWGGREPLSVSPLQNRSREDVLGSPWQPSVATTARARVIDLDNESESWVDTDVESSETGERSP</sequence>
<dbReference type="EMBL" id="SGPK01000051">
    <property type="protein sequence ID" value="THH09836.1"/>
    <property type="molecule type" value="Genomic_DNA"/>
</dbReference>
<feature type="compositionally biased region" description="Basic and acidic residues" evidence="6">
    <location>
        <begin position="655"/>
        <end position="672"/>
    </location>
</feature>
<keyword evidence="4" id="KW-0472">Membrane</keyword>
<reference evidence="8 9" key="1">
    <citation type="submission" date="2019-02" db="EMBL/GenBank/DDBJ databases">
        <title>Genome sequencing of the rare red list fungi Phellinidium pouzarii.</title>
        <authorList>
            <person name="Buettner E."/>
            <person name="Kellner H."/>
        </authorList>
    </citation>
    <scope>NUCLEOTIDE SEQUENCE [LARGE SCALE GENOMIC DNA]</scope>
    <source>
        <strain evidence="8 9">DSM 108285</strain>
    </source>
</reference>
<feature type="region of interest" description="Disordered" evidence="6">
    <location>
        <begin position="609"/>
        <end position="695"/>
    </location>
</feature>
<keyword evidence="9" id="KW-1185">Reference proteome</keyword>
<dbReference type="PROSITE" id="PS51469">
    <property type="entry name" value="SUN"/>
    <property type="match status" value="1"/>
</dbReference>
<dbReference type="Proteomes" id="UP000308199">
    <property type="component" value="Unassembled WGS sequence"/>
</dbReference>
<feature type="compositionally biased region" description="Polar residues" evidence="6">
    <location>
        <begin position="232"/>
        <end position="254"/>
    </location>
</feature>
<dbReference type="GO" id="GO:0034975">
    <property type="term" value="P:protein folding in endoplasmic reticulum"/>
    <property type="evidence" value="ECO:0007669"/>
    <property type="project" value="TreeGrafter"/>
</dbReference>
<protein>
    <recommendedName>
        <fullName evidence="7">SUN domain-containing protein</fullName>
    </recommendedName>
</protein>
<name>A0A4S4LDC0_9AGAM</name>
<feature type="compositionally biased region" description="Low complexity" evidence="6">
    <location>
        <begin position="265"/>
        <end position="290"/>
    </location>
</feature>